<accession>A0A4P5NRN7</accession>
<evidence type="ECO:0000313" key="3">
    <source>
        <dbReference type="Proteomes" id="UP000315095"/>
    </source>
</evidence>
<sequence length="207" mass="22749">MRGRPCIRPVSPQCQKEQCHKRTFRLYTSQSLDVDGTKRQKFASMNRPTAGVTHEQTLPVGQHSLQLYFLGTPNGVKVTILLEELLAAGHTQAEYDAWLIRIGEGDQFGSGYTDINPNSKIPTLVDHSGDQPLAVLESGSILLYLAEKFGAFIPKDIARRTACLNWLFWQVGSALYISGGLCTLREQLSGISEHEASEGNGVRCGEG</sequence>
<dbReference type="Proteomes" id="UP000315095">
    <property type="component" value="Unassembled WGS sequence"/>
</dbReference>
<reference evidence="3" key="1">
    <citation type="submission" date="2017-01" db="EMBL/GenBank/DDBJ databases">
        <title>Komagataeibacter sp. MSKU9 whole genome sequencing project.</title>
        <authorList>
            <person name="Matsutani M."/>
            <person name="Naloka K."/>
            <person name="Theeragool G."/>
            <person name="Yakushi T."/>
            <person name="Matsushita K."/>
        </authorList>
    </citation>
    <scope>NUCLEOTIDE SEQUENCE [LARGE SCALE GENOMIC DNA]</scope>
    <source>
        <strain evidence="3">MSKU9</strain>
    </source>
</reference>
<dbReference type="SUPFAM" id="SSF47616">
    <property type="entry name" value="GST C-terminal domain-like"/>
    <property type="match status" value="1"/>
</dbReference>
<feature type="domain" description="GST N-terminal" evidence="1">
    <location>
        <begin position="66"/>
        <end position="153"/>
    </location>
</feature>
<dbReference type="EMBL" id="BDLU01000053">
    <property type="protein sequence ID" value="GCE84179.1"/>
    <property type="molecule type" value="Genomic_DNA"/>
</dbReference>
<organism evidence="2 3">
    <name type="scientific">Komagataeibacter diospyri</name>
    <dbReference type="NCBI Taxonomy" id="1932662"/>
    <lineage>
        <taxon>Bacteria</taxon>
        <taxon>Pseudomonadati</taxon>
        <taxon>Pseudomonadota</taxon>
        <taxon>Alphaproteobacteria</taxon>
        <taxon>Acetobacterales</taxon>
        <taxon>Acetobacteraceae</taxon>
        <taxon>Komagataeibacter</taxon>
    </lineage>
</organism>
<evidence type="ECO:0000313" key="2">
    <source>
        <dbReference type="EMBL" id="GCE84179.1"/>
    </source>
</evidence>
<dbReference type="Gene3D" id="3.40.30.10">
    <property type="entry name" value="Glutaredoxin"/>
    <property type="match status" value="1"/>
</dbReference>
<dbReference type="Gene3D" id="1.20.1050.10">
    <property type="match status" value="1"/>
</dbReference>
<dbReference type="PANTHER" id="PTHR44051">
    <property type="entry name" value="GLUTATHIONE S-TRANSFERASE-RELATED"/>
    <property type="match status" value="1"/>
</dbReference>
<protein>
    <recommendedName>
        <fullName evidence="1">GST N-terminal domain-containing protein</fullName>
    </recommendedName>
</protein>
<dbReference type="PANTHER" id="PTHR44051:SF22">
    <property type="entry name" value="DISULFIDE-BOND OXIDOREDUCTASE YGHU"/>
    <property type="match status" value="1"/>
</dbReference>
<dbReference type="AlphaFoldDB" id="A0A4P5NRN7"/>
<dbReference type="InterPro" id="IPR036282">
    <property type="entry name" value="Glutathione-S-Trfase_C_sf"/>
</dbReference>
<dbReference type="CDD" id="cd03048">
    <property type="entry name" value="GST_N_Ure2p_like"/>
    <property type="match status" value="1"/>
</dbReference>
<keyword evidence="3" id="KW-1185">Reference proteome</keyword>
<dbReference type="InterPro" id="IPR036249">
    <property type="entry name" value="Thioredoxin-like_sf"/>
</dbReference>
<dbReference type="Pfam" id="PF13409">
    <property type="entry name" value="GST_N_2"/>
    <property type="match status" value="1"/>
</dbReference>
<comment type="caution">
    <text evidence="2">The sequence shown here is derived from an EMBL/GenBank/DDBJ whole genome shotgun (WGS) entry which is preliminary data.</text>
</comment>
<evidence type="ECO:0000259" key="1">
    <source>
        <dbReference type="PROSITE" id="PS50404"/>
    </source>
</evidence>
<gene>
    <name evidence="2" type="ORF">MSKU9_2320</name>
</gene>
<dbReference type="InterPro" id="IPR004045">
    <property type="entry name" value="Glutathione_S-Trfase_N"/>
</dbReference>
<proteinExistence type="predicted"/>
<dbReference type="SUPFAM" id="SSF52833">
    <property type="entry name" value="Thioredoxin-like"/>
    <property type="match status" value="1"/>
</dbReference>
<dbReference type="PROSITE" id="PS50404">
    <property type="entry name" value="GST_NTER"/>
    <property type="match status" value="1"/>
</dbReference>
<name>A0A4P5NRN7_9PROT</name>